<dbReference type="GO" id="GO:0009734">
    <property type="term" value="P:auxin-activated signaling pathway"/>
    <property type="evidence" value="ECO:0007669"/>
    <property type="project" value="UniProtKB-UniRule"/>
</dbReference>
<evidence type="ECO:0000256" key="9">
    <source>
        <dbReference type="ARBA" id="ARBA00023294"/>
    </source>
</evidence>
<dbReference type="GeneID" id="120255156"/>
<accession>A0AB40AVW2</accession>
<evidence type="ECO:0000256" key="6">
    <source>
        <dbReference type="ARBA" id="ARBA00023015"/>
    </source>
</evidence>
<dbReference type="Gene3D" id="3.10.20.90">
    <property type="entry name" value="Phosphatidylinositol 3-kinase Catalytic Subunit, Chain A, domain 1"/>
    <property type="match status" value="1"/>
</dbReference>
<dbReference type="InterPro" id="IPR033389">
    <property type="entry name" value="AUX/IAA_dom"/>
</dbReference>
<evidence type="ECO:0000256" key="1">
    <source>
        <dbReference type="ARBA" id="ARBA00002159"/>
    </source>
</evidence>
<keyword evidence="13" id="KW-1185">Reference proteome</keyword>
<dbReference type="Proteomes" id="UP001515500">
    <property type="component" value="Unplaced"/>
</dbReference>
<keyword evidence="9 10" id="KW-0927">Auxin signaling pathway</keyword>
<dbReference type="PANTHER" id="PTHR31734">
    <property type="entry name" value="AUXIN-RESPONSIVE PROTEIN IAA17"/>
    <property type="match status" value="1"/>
</dbReference>
<comment type="subunit">
    <text evidence="4 10">Homodimers and heterodimers.</text>
</comment>
<evidence type="ECO:0000256" key="10">
    <source>
        <dbReference type="RuleBase" id="RU004549"/>
    </source>
</evidence>
<dbReference type="InterPro" id="IPR003311">
    <property type="entry name" value="AUX_IAA"/>
</dbReference>
<comment type="function">
    <text evidence="1 10">Aux/IAA proteins are short-lived transcriptional factors that function as repressors of early auxin response genes at low auxin concentrations.</text>
</comment>
<dbReference type="InterPro" id="IPR053793">
    <property type="entry name" value="PB1-like"/>
</dbReference>
<dbReference type="GO" id="GO:0005634">
    <property type="term" value="C:nucleus"/>
    <property type="evidence" value="ECO:0007669"/>
    <property type="project" value="UniProtKB-SubCell"/>
</dbReference>
<evidence type="ECO:0000256" key="11">
    <source>
        <dbReference type="SAM" id="MobiDB-lite"/>
    </source>
</evidence>
<comment type="similarity">
    <text evidence="3 10">Belongs to the Aux/IAA family.</text>
</comment>
<evidence type="ECO:0000256" key="4">
    <source>
        <dbReference type="ARBA" id="ARBA00011726"/>
    </source>
</evidence>
<evidence type="ECO:0000259" key="12">
    <source>
        <dbReference type="PROSITE" id="PS51745"/>
    </source>
</evidence>
<feature type="region of interest" description="Disordered" evidence="11">
    <location>
        <begin position="92"/>
        <end position="111"/>
    </location>
</feature>
<keyword evidence="6 10" id="KW-0805">Transcription regulation</keyword>
<feature type="domain" description="PB1" evidence="12">
    <location>
        <begin position="153"/>
        <end position="257"/>
    </location>
</feature>
<evidence type="ECO:0000256" key="3">
    <source>
        <dbReference type="ARBA" id="ARBA00006728"/>
    </source>
</evidence>
<gene>
    <name evidence="14" type="primary">LOC120255156</name>
</gene>
<dbReference type="FunFam" id="3.10.20.90:FF:000225">
    <property type="entry name" value="Auxin-responsive protein"/>
    <property type="match status" value="1"/>
</dbReference>
<keyword evidence="8 10" id="KW-0539">Nucleus</keyword>
<evidence type="ECO:0000256" key="8">
    <source>
        <dbReference type="ARBA" id="ARBA00023242"/>
    </source>
</evidence>
<keyword evidence="5 10" id="KW-0678">Repressor</keyword>
<proteinExistence type="inferred from homology"/>
<dbReference type="PANTHER" id="PTHR31734:SF2">
    <property type="entry name" value="AUXIN-RESPONSIVE PROTEIN IAA26"/>
    <property type="match status" value="1"/>
</dbReference>
<evidence type="ECO:0000256" key="5">
    <source>
        <dbReference type="ARBA" id="ARBA00022491"/>
    </source>
</evidence>
<sequence>MDESQGNNGLKSSPQLLNLIPNGHHWMVRDTREEGGTKFGAPEEKKLELSLCPPGTQQEHRLQIKDNNTERTLTFLQQKQKGAIEGKAECPLTSNAAGTNNGSQTRTSSVPVVGWPPIRTFRKNIASSSSKPSLASPNVPSKTEETLENCKKGLFLKINMDGIPIGRKIDLKAYNSYEKLSLAVEELFLGLLAAQRDHQTIGIQDGSQEKQAFKGLLDGTGEYTLVYEDNEGDRMLAGDIPWDMFVSTAKRLRVLKTADISALASKSKGKKRTSER</sequence>
<protein>
    <recommendedName>
        <fullName evidence="10">Auxin-responsive protein</fullName>
    </recommendedName>
</protein>
<keyword evidence="7 10" id="KW-0804">Transcription</keyword>
<dbReference type="RefSeq" id="XP_039118977.1">
    <property type="nucleotide sequence ID" value="XM_039263043.1"/>
</dbReference>
<dbReference type="AlphaFoldDB" id="A0AB40AVW2"/>
<evidence type="ECO:0000256" key="7">
    <source>
        <dbReference type="ARBA" id="ARBA00023163"/>
    </source>
</evidence>
<feature type="compositionally biased region" description="Polar residues" evidence="11">
    <location>
        <begin position="92"/>
        <end position="110"/>
    </location>
</feature>
<evidence type="ECO:0000313" key="14">
    <source>
        <dbReference type="RefSeq" id="XP_039118977.1"/>
    </source>
</evidence>
<comment type="subcellular location">
    <subcellularLocation>
        <location evidence="2 10">Nucleus</location>
    </subcellularLocation>
</comment>
<dbReference type="PROSITE" id="PS51745">
    <property type="entry name" value="PB1"/>
    <property type="match status" value="1"/>
</dbReference>
<dbReference type="SUPFAM" id="SSF54277">
    <property type="entry name" value="CAD &amp; PB1 domains"/>
    <property type="match status" value="1"/>
</dbReference>
<evidence type="ECO:0000256" key="2">
    <source>
        <dbReference type="ARBA" id="ARBA00004123"/>
    </source>
</evidence>
<dbReference type="GO" id="GO:0006355">
    <property type="term" value="P:regulation of DNA-templated transcription"/>
    <property type="evidence" value="ECO:0007669"/>
    <property type="project" value="InterPro"/>
</dbReference>
<organism evidence="13 14">
    <name type="scientific">Dioscorea cayennensis subsp. rotundata</name>
    <name type="common">White Guinea yam</name>
    <name type="synonym">Dioscorea rotundata</name>
    <dbReference type="NCBI Taxonomy" id="55577"/>
    <lineage>
        <taxon>Eukaryota</taxon>
        <taxon>Viridiplantae</taxon>
        <taxon>Streptophyta</taxon>
        <taxon>Embryophyta</taxon>
        <taxon>Tracheophyta</taxon>
        <taxon>Spermatophyta</taxon>
        <taxon>Magnoliopsida</taxon>
        <taxon>Liliopsida</taxon>
        <taxon>Dioscoreales</taxon>
        <taxon>Dioscoreaceae</taxon>
        <taxon>Dioscorea</taxon>
    </lineage>
</organism>
<name>A0AB40AVW2_DIOCR</name>
<dbReference type="Pfam" id="PF02309">
    <property type="entry name" value="AUX_IAA"/>
    <property type="match status" value="1"/>
</dbReference>
<evidence type="ECO:0000313" key="13">
    <source>
        <dbReference type="Proteomes" id="UP001515500"/>
    </source>
</evidence>
<reference evidence="14" key="1">
    <citation type="submission" date="2025-08" db="UniProtKB">
        <authorList>
            <consortium name="RefSeq"/>
        </authorList>
    </citation>
    <scope>IDENTIFICATION</scope>
</reference>